<accession>A0A3P3U9W8</accession>
<evidence type="ECO:0000256" key="5">
    <source>
        <dbReference type="ARBA" id="ARBA00023163"/>
    </source>
</evidence>
<feature type="modified residue" description="4-aspartylphosphate" evidence="6">
    <location>
        <position position="54"/>
    </location>
</feature>
<keyword evidence="3" id="KW-0805">Transcription regulation</keyword>
<feature type="domain" description="Response regulatory" evidence="8">
    <location>
        <begin position="5"/>
        <end position="118"/>
    </location>
</feature>
<comment type="caution">
    <text evidence="10">The sequence shown here is derived from an EMBL/GenBank/DDBJ whole genome shotgun (WGS) entry which is preliminary data.</text>
</comment>
<evidence type="ECO:0000313" key="11">
    <source>
        <dbReference type="Proteomes" id="UP000267017"/>
    </source>
</evidence>
<dbReference type="SMART" id="SM00448">
    <property type="entry name" value="REC"/>
    <property type="match status" value="1"/>
</dbReference>
<evidence type="ECO:0000256" key="6">
    <source>
        <dbReference type="PROSITE-ProRule" id="PRU00169"/>
    </source>
</evidence>
<evidence type="ECO:0000256" key="3">
    <source>
        <dbReference type="ARBA" id="ARBA00023015"/>
    </source>
</evidence>
<evidence type="ECO:0000259" key="8">
    <source>
        <dbReference type="PROSITE" id="PS50110"/>
    </source>
</evidence>
<evidence type="ECO:0000313" key="10">
    <source>
        <dbReference type="EMBL" id="RRJ67145.1"/>
    </source>
</evidence>
<dbReference type="OrthoDB" id="9790442at2"/>
<dbReference type="PANTHER" id="PTHR48111">
    <property type="entry name" value="REGULATOR OF RPOS"/>
    <property type="match status" value="1"/>
</dbReference>
<dbReference type="InterPro" id="IPR001867">
    <property type="entry name" value="OmpR/PhoB-type_DNA-bd"/>
</dbReference>
<evidence type="ECO:0000256" key="4">
    <source>
        <dbReference type="ARBA" id="ARBA00023125"/>
    </source>
</evidence>
<dbReference type="CDD" id="cd00383">
    <property type="entry name" value="trans_reg_C"/>
    <property type="match status" value="1"/>
</dbReference>
<dbReference type="PROSITE" id="PS50110">
    <property type="entry name" value="RESPONSE_REGULATORY"/>
    <property type="match status" value="1"/>
</dbReference>
<dbReference type="InterPro" id="IPR011006">
    <property type="entry name" value="CheY-like_superfamily"/>
</dbReference>
<dbReference type="GO" id="GO:0005829">
    <property type="term" value="C:cytosol"/>
    <property type="evidence" value="ECO:0007669"/>
    <property type="project" value="TreeGrafter"/>
</dbReference>
<dbReference type="GO" id="GO:0000976">
    <property type="term" value="F:transcription cis-regulatory region binding"/>
    <property type="evidence" value="ECO:0007669"/>
    <property type="project" value="TreeGrafter"/>
</dbReference>
<dbReference type="CDD" id="cd17574">
    <property type="entry name" value="REC_OmpR"/>
    <property type="match status" value="1"/>
</dbReference>
<gene>
    <name evidence="10" type="ORF">EHV15_32625</name>
</gene>
<dbReference type="FunFam" id="3.40.50.2300:FF:000001">
    <property type="entry name" value="DNA-binding response regulator PhoB"/>
    <property type="match status" value="1"/>
</dbReference>
<evidence type="ECO:0000256" key="7">
    <source>
        <dbReference type="PROSITE-ProRule" id="PRU01091"/>
    </source>
</evidence>
<dbReference type="GO" id="GO:0000156">
    <property type="term" value="F:phosphorelay response regulator activity"/>
    <property type="evidence" value="ECO:0007669"/>
    <property type="project" value="TreeGrafter"/>
</dbReference>
<dbReference type="Proteomes" id="UP000267017">
    <property type="component" value="Unassembled WGS sequence"/>
</dbReference>
<dbReference type="InterPro" id="IPR036388">
    <property type="entry name" value="WH-like_DNA-bd_sf"/>
</dbReference>
<feature type="DNA-binding region" description="OmpR/PhoB-type" evidence="7">
    <location>
        <begin position="136"/>
        <end position="231"/>
    </location>
</feature>
<dbReference type="SMART" id="SM00862">
    <property type="entry name" value="Trans_reg_C"/>
    <property type="match status" value="1"/>
</dbReference>
<dbReference type="GO" id="GO:0032993">
    <property type="term" value="C:protein-DNA complex"/>
    <property type="evidence" value="ECO:0007669"/>
    <property type="project" value="TreeGrafter"/>
</dbReference>
<dbReference type="AlphaFoldDB" id="A0A3P3U9W8"/>
<dbReference type="EMBL" id="RRCN01000001">
    <property type="protein sequence ID" value="RRJ67145.1"/>
    <property type="molecule type" value="Genomic_DNA"/>
</dbReference>
<dbReference type="PANTHER" id="PTHR48111:SF1">
    <property type="entry name" value="TWO-COMPONENT RESPONSE REGULATOR ORR33"/>
    <property type="match status" value="1"/>
</dbReference>
<organism evidence="10 11">
    <name type="scientific">Paenibacillus oralis</name>
    <dbReference type="NCBI Taxonomy" id="2490856"/>
    <lineage>
        <taxon>Bacteria</taxon>
        <taxon>Bacillati</taxon>
        <taxon>Bacillota</taxon>
        <taxon>Bacilli</taxon>
        <taxon>Bacillales</taxon>
        <taxon>Paenibacillaceae</taxon>
        <taxon>Paenibacillus</taxon>
    </lineage>
</organism>
<dbReference type="Gene3D" id="3.40.50.2300">
    <property type="match status" value="1"/>
</dbReference>
<reference evidence="10 11" key="1">
    <citation type="submission" date="2018-11" db="EMBL/GenBank/DDBJ databases">
        <title>Genome sequencing of Paenibacillus sp. KCOM 3021 (= ChDC PVNT-B20).</title>
        <authorList>
            <person name="Kook J.-K."/>
            <person name="Park S.-N."/>
            <person name="Lim Y.K."/>
        </authorList>
    </citation>
    <scope>NUCLEOTIDE SEQUENCE [LARGE SCALE GENOMIC DNA]</scope>
    <source>
        <strain evidence="10 11">KCOM 3021</strain>
    </source>
</reference>
<dbReference type="Pfam" id="PF00072">
    <property type="entry name" value="Response_reg"/>
    <property type="match status" value="1"/>
</dbReference>
<dbReference type="Gene3D" id="6.10.250.690">
    <property type="match status" value="1"/>
</dbReference>
<keyword evidence="5" id="KW-0804">Transcription</keyword>
<dbReference type="SUPFAM" id="SSF46894">
    <property type="entry name" value="C-terminal effector domain of the bipartite response regulators"/>
    <property type="match status" value="1"/>
</dbReference>
<dbReference type="InterPro" id="IPR039420">
    <property type="entry name" value="WalR-like"/>
</dbReference>
<proteinExistence type="predicted"/>
<dbReference type="SUPFAM" id="SSF52172">
    <property type="entry name" value="CheY-like"/>
    <property type="match status" value="1"/>
</dbReference>
<dbReference type="RefSeq" id="WP_128634925.1">
    <property type="nucleotide sequence ID" value="NZ_RRCN01000001.1"/>
</dbReference>
<dbReference type="InterPro" id="IPR016032">
    <property type="entry name" value="Sig_transdc_resp-reg_C-effctor"/>
</dbReference>
<dbReference type="InterPro" id="IPR001789">
    <property type="entry name" value="Sig_transdc_resp-reg_receiver"/>
</dbReference>
<name>A0A3P3U9W8_9BACL</name>
<dbReference type="Pfam" id="PF00486">
    <property type="entry name" value="Trans_reg_C"/>
    <property type="match status" value="1"/>
</dbReference>
<keyword evidence="11" id="KW-1185">Reference proteome</keyword>
<dbReference type="GO" id="GO:0006355">
    <property type="term" value="P:regulation of DNA-templated transcription"/>
    <property type="evidence" value="ECO:0007669"/>
    <property type="project" value="InterPro"/>
</dbReference>
<evidence type="ECO:0000259" key="9">
    <source>
        <dbReference type="PROSITE" id="PS51755"/>
    </source>
</evidence>
<keyword evidence="1 6" id="KW-0597">Phosphoprotein</keyword>
<dbReference type="Gene3D" id="1.10.10.10">
    <property type="entry name" value="Winged helix-like DNA-binding domain superfamily/Winged helix DNA-binding domain"/>
    <property type="match status" value="1"/>
</dbReference>
<evidence type="ECO:0000256" key="2">
    <source>
        <dbReference type="ARBA" id="ARBA00023012"/>
    </source>
</evidence>
<keyword evidence="4 7" id="KW-0238">DNA-binding</keyword>
<sequence length="241" mass="27534">MTKTKILIIEDEAAIADILEYGLNEEGYHTKIAYTGIDGLKVLADFEPDLLILDWMLPDLSGLDICKKVTSSYNIPILMITAKSDITDKVLGLEFGADDYITKPFDMREVGARIRTILRRVDQAGRIREEAEEAGGPILRFKDIEIVTCERVVRKGDKKIELTPKEYDLLLKLYSHRGKIFTRSELLDEVWGYFYSGDTRTVDTHVQRLRKKLDIGDLITTVFSIGYKFNKQTDSSYDAHD</sequence>
<protein>
    <submittedName>
        <fullName evidence="10">DNA-binding response regulator</fullName>
    </submittedName>
</protein>
<dbReference type="PROSITE" id="PS51755">
    <property type="entry name" value="OMPR_PHOB"/>
    <property type="match status" value="1"/>
</dbReference>
<feature type="domain" description="OmpR/PhoB-type" evidence="9">
    <location>
        <begin position="136"/>
        <end position="231"/>
    </location>
</feature>
<evidence type="ECO:0000256" key="1">
    <source>
        <dbReference type="ARBA" id="ARBA00022553"/>
    </source>
</evidence>
<keyword evidence="2" id="KW-0902">Two-component regulatory system</keyword>